<gene>
    <name evidence="1" type="ORF">PVK06_021734</name>
</gene>
<accession>A0ABR0PQV9</accession>
<evidence type="ECO:0008006" key="3">
    <source>
        <dbReference type="Google" id="ProtNLM"/>
    </source>
</evidence>
<sequence length="132" mass="14180">MSSSDSNTVRACDESNRLTADDYVGSMVAAASMQSIVAALPNGGGLVRGIGKVVQGIGEGVSKIVQHTGDTVSILGLLEEEEKGKEIDQEIDQILAFLHTKDMSESRCIGQCRGDVLKPGWFRKVKIEAKWD</sequence>
<protein>
    <recommendedName>
        <fullName evidence="3">Pre-toxin TG domain-containing protein</fullName>
    </recommendedName>
</protein>
<organism evidence="1 2">
    <name type="scientific">Gossypium arboreum</name>
    <name type="common">Tree cotton</name>
    <name type="synonym">Gossypium nanking</name>
    <dbReference type="NCBI Taxonomy" id="29729"/>
    <lineage>
        <taxon>Eukaryota</taxon>
        <taxon>Viridiplantae</taxon>
        <taxon>Streptophyta</taxon>
        <taxon>Embryophyta</taxon>
        <taxon>Tracheophyta</taxon>
        <taxon>Spermatophyta</taxon>
        <taxon>Magnoliopsida</taxon>
        <taxon>eudicotyledons</taxon>
        <taxon>Gunneridae</taxon>
        <taxon>Pentapetalae</taxon>
        <taxon>rosids</taxon>
        <taxon>malvids</taxon>
        <taxon>Malvales</taxon>
        <taxon>Malvaceae</taxon>
        <taxon>Malvoideae</taxon>
        <taxon>Gossypium</taxon>
    </lineage>
</organism>
<evidence type="ECO:0000313" key="2">
    <source>
        <dbReference type="Proteomes" id="UP001358586"/>
    </source>
</evidence>
<comment type="caution">
    <text evidence="1">The sequence shown here is derived from an EMBL/GenBank/DDBJ whole genome shotgun (WGS) entry which is preliminary data.</text>
</comment>
<dbReference type="EMBL" id="JARKNE010000006">
    <property type="protein sequence ID" value="KAK5826802.1"/>
    <property type="molecule type" value="Genomic_DNA"/>
</dbReference>
<evidence type="ECO:0000313" key="1">
    <source>
        <dbReference type="EMBL" id="KAK5826802.1"/>
    </source>
</evidence>
<name>A0ABR0PQV9_GOSAR</name>
<keyword evidence="2" id="KW-1185">Reference proteome</keyword>
<dbReference type="Proteomes" id="UP001358586">
    <property type="component" value="Chromosome 6"/>
</dbReference>
<proteinExistence type="predicted"/>
<reference evidence="1 2" key="1">
    <citation type="submission" date="2023-03" db="EMBL/GenBank/DDBJ databases">
        <title>WGS of Gossypium arboreum.</title>
        <authorList>
            <person name="Yu D."/>
        </authorList>
    </citation>
    <scope>NUCLEOTIDE SEQUENCE [LARGE SCALE GENOMIC DNA]</scope>
    <source>
        <tissue evidence="1">Leaf</tissue>
    </source>
</reference>